<dbReference type="EMBL" id="KL584720">
    <property type="protein sequence ID" value="KEQ69633.1"/>
    <property type="molecule type" value="Genomic_DNA"/>
</dbReference>
<dbReference type="AlphaFoldDB" id="A0A074W9U0"/>
<dbReference type="InterPro" id="IPR029058">
    <property type="entry name" value="AB_hydrolase_fold"/>
</dbReference>
<evidence type="ECO:0000313" key="3">
    <source>
        <dbReference type="Proteomes" id="UP000027730"/>
    </source>
</evidence>
<dbReference type="InterPro" id="IPR000073">
    <property type="entry name" value="AB_hydrolase_1"/>
</dbReference>
<evidence type="ECO:0000259" key="1">
    <source>
        <dbReference type="Pfam" id="PF12697"/>
    </source>
</evidence>
<dbReference type="STRING" id="1043004.A0A074W9U0"/>
<proteinExistence type="predicted"/>
<sequence>MEPFRLPLENGAVTGAHSIPPASSSPIRHRPLIIGLHGGCYDHQYFDAAPKYSASLASEALGVPFITIDRPSYGGTSCVLPIPDGSDFTQESAKLMHHSILPRLWNTFGASNGCNCIVLLSHSLGVMVGVAVAAMHAQDGDPAYPLGGLIASGMGDVQTKATQGNTPSYPMVDDEHALCPVQLKDALMFKPGTCAPEVLAQTERLNAACPIAEIIGFATEWLPVWREQWAPLVKAPVMFALVEEDPFFEADEKEIARCVGAFRNSVRVEGSLLRGAPHCIELSLWAQGWYARCFGFAMECSASFSVAT</sequence>
<dbReference type="HOGENOM" id="CLU_058851_1_0_1"/>
<accession>A0A074W9U0</accession>
<organism evidence="2 3">
    <name type="scientific">Aureobasidium namibiae CBS 147.97</name>
    <dbReference type="NCBI Taxonomy" id="1043004"/>
    <lineage>
        <taxon>Eukaryota</taxon>
        <taxon>Fungi</taxon>
        <taxon>Dikarya</taxon>
        <taxon>Ascomycota</taxon>
        <taxon>Pezizomycotina</taxon>
        <taxon>Dothideomycetes</taxon>
        <taxon>Dothideomycetidae</taxon>
        <taxon>Dothideales</taxon>
        <taxon>Saccotheciaceae</taxon>
        <taxon>Aureobasidium</taxon>
    </lineage>
</organism>
<dbReference type="GeneID" id="25412096"/>
<gene>
    <name evidence="2" type="ORF">M436DRAFT_55263</name>
</gene>
<evidence type="ECO:0000313" key="2">
    <source>
        <dbReference type="EMBL" id="KEQ69633.1"/>
    </source>
</evidence>
<dbReference type="SUPFAM" id="SSF53474">
    <property type="entry name" value="alpha/beta-Hydrolases"/>
    <property type="match status" value="1"/>
</dbReference>
<name>A0A074W9U0_9PEZI</name>
<dbReference type="Proteomes" id="UP000027730">
    <property type="component" value="Unassembled WGS sequence"/>
</dbReference>
<dbReference type="RefSeq" id="XP_013423858.1">
    <property type="nucleotide sequence ID" value="XM_013568404.1"/>
</dbReference>
<protein>
    <recommendedName>
        <fullName evidence="1">AB hydrolase-1 domain-containing protein</fullName>
    </recommendedName>
</protein>
<keyword evidence="3" id="KW-1185">Reference proteome</keyword>
<feature type="domain" description="AB hydrolase-1" evidence="1">
    <location>
        <begin position="36"/>
        <end position="280"/>
    </location>
</feature>
<dbReference type="Gene3D" id="3.40.50.1820">
    <property type="entry name" value="alpha/beta hydrolase"/>
    <property type="match status" value="1"/>
</dbReference>
<reference evidence="2 3" key="1">
    <citation type="journal article" date="2014" name="BMC Genomics">
        <title>Genome sequencing of four Aureobasidium pullulans varieties: biotechnological potential, stress tolerance, and description of new species.</title>
        <authorList>
            <person name="Gostin Ar C."/>
            <person name="Ohm R.A."/>
            <person name="Kogej T."/>
            <person name="Sonjak S."/>
            <person name="Turk M."/>
            <person name="Zajc J."/>
            <person name="Zalar P."/>
            <person name="Grube M."/>
            <person name="Sun H."/>
            <person name="Han J."/>
            <person name="Sharma A."/>
            <person name="Chiniquy J."/>
            <person name="Ngan C.Y."/>
            <person name="Lipzen A."/>
            <person name="Barry K."/>
            <person name="Grigoriev I.V."/>
            <person name="Gunde-Cimerman N."/>
        </authorList>
    </citation>
    <scope>NUCLEOTIDE SEQUENCE [LARGE SCALE GENOMIC DNA]</scope>
    <source>
        <strain evidence="2 3">CBS 147.97</strain>
    </source>
</reference>
<dbReference type="Pfam" id="PF12697">
    <property type="entry name" value="Abhydrolase_6"/>
    <property type="match status" value="1"/>
</dbReference>
<dbReference type="OrthoDB" id="5371334at2759"/>